<dbReference type="Pfam" id="PF00400">
    <property type="entry name" value="WD40"/>
    <property type="match status" value="1"/>
</dbReference>
<organism evidence="8 9">
    <name type="scientific">Toxocara canis</name>
    <name type="common">Canine roundworm</name>
    <dbReference type="NCBI Taxonomy" id="6265"/>
    <lineage>
        <taxon>Eukaryota</taxon>
        <taxon>Metazoa</taxon>
        <taxon>Ecdysozoa</taxon>
        <taxon>Nematoda</taxon>
        <taxon>Chromadorea</taxon>
        <taxon>Rhabditida</taxon>
        <taxon>Spirurina</taxon>
        <taxon>Ascaridomorpha</taxon>
        <taxon>Ascaridoidea</taxon>
        <taxon>Toxocaridae</taxon>
        <taxon>Toxocara</taxon>
    </lineage>
</organism>
<dbReference type="InterPro" id="IPR045161">
    <property type="entry name" value="Utp18"/>
</dbReference>
<dbReference type="Proteomes" id="UP000050794">
    <property type="component" value="Unassembled WGS sequence"/>
</dbReference>
<comment type="subcellular location">
    <subcellularLocation>
        <location evidence="1">Nucleus</location>
        <location evidence="1">Nucleolus</location>
    </subcellularLocation>
</comment>
<dbReference type="GO" id="GO:0006364">
    <property type="term" value="P:rRNA processing"/>
    <property type="evidence" value="ECO:0007669"/>
    <property type="project" value="UniProtKB-KW"/>
</dbReference>
<name>A0A183TZS9_TOXCA</name>
<evidence type="ECO:0000256" key="7">
    <source>
        <dbReference type="SAM" id="MobiDB-lite"/>
    </source>
</evidence>
<evidence type="ECO:0000313" key="9">
    <source>
        <dbReference type="WBParaSite" id="TCNE_0000174801-mRNA-1"/>
    </source>
</evidence>
<dbReference type="GO" id="GO:0034388">
    <property type="term" value="C:Pwp2p-containing subcomplex of 90S preribosome"/>
    <property type="evidence" value="ECO:0007669"/>
    <property type="project" value="TreeGrafter"/>
</dbReference>
<evidence type="ECO:0000256" key="1">
    <source>
        <dbReference type="ARBA" id="ARBA00004604"/>
    </source>
</evidence>
<evidence type="ECO:0000256" key="6">
    <source>
        <dbReference type="ARBA" id="ARBA00025767"/>
    </source>
</evidence>
<dbReference type="GO" id="GO:0032040">
    <property type="term" value="C:small-subunit processome"/>
    <property type="evidence" value="ECO:0007669"/>
    <property type="project" value="TreeGrafter"/>
</dbReference>
<feature type="compositionally biased region" description="Basic and acidic residues" evidence="7">
    <location>
        <begin position="69"/>
        <end position="83"/>
    </location>
</feature>
<keyword evidence="8" id="KW-1185">Reference proteome</keyword>
<evidence type="ECO:0000256" key="2">
    <source>
        <dbReference type="ARBA" id="ARBA00022552"/>
    </source>
</evidence>
<evidence type="ECO:0000256" key="4">
    <source>
        <dbReference type="ARBA" id="ARBA00022737"/>
    </source>
</evidence>
<accession>A0A183TZS9</accession>
<evidence type="ECO:0000256" key="5">
    <source>
        <dbReference type="ARBA" id="ARBA00023242"/>
    </source>
</evidence>
<dbReference type="SUPFAM" id="SSF50978">
    <property type="entry name" value="WD40 repeat-like"/>
    <property type="match status" value="1"/>
</dbReference>
<proteinExistence type="inferred from homology"/>
<reference evidence="9" key="1">
    <citation type="submission" date="2016-06" db="UniProtKB">
        <authorList>
            <consortium name="WormBaseParasite"/>
        </authorList>
    </citation>
    <scope>IDENTIFICATION</scope>
</reference>
<dbReference type="SMART" id="SM00320">
    <property type="entry name" value="WD40"/>
    <property type="match status" value="4"/>
</dbReference>
<dbReference type="PANTHER" id="PTHR18359:SF0">
    <property type="entry name" value="U3 SMALL NUCLEOLAR RNA-ASSOCIATED PROTEIN 18 HOMOLOG"/>
    <property type="match status" value="1"/>
</dbReference>
<evidence type="ECO:0000313" key="8">
    <source>
        <dbReference type="Proteomes" id="UP000050794"/>
    </source>
</evidence>
<dbReference type="Gene3D" id="2.130.10.10">
    <property type="entry name" value="YVTN repeat-like/Quinoprotein amine dehydrogenase"/>
    <property type="match status" value="1"/>
</dbReference>
<keyword evidence="3" id="KW-0853">WD repeat</keyword>
<protein>
    <submittedName>
        <fullName evidence="9">WD_REPEATS_REGION domain-containing protein</fullName>
    </submittedName>
</protein>
<evidence type="ECO:0000256" key="3">
    <source>
        <dbReference type="ARBA" id="ARBA00022574"/>
    </source>
</evidence>
<keyword evidence="2" id="KW-0698">rRNA processing</keyword>
<feature type="region of interest" description="Disordered" evidence="7">
    <location>
        <begin position="58"/>
        <end position="88"/>
    </location>
</feature>
<dbReference type="InterPro" id="IPR001680">
    <property type="entry name" value="WD40_rpt"/>
</dbReference>
<sequence length="390" mass="43787">LQSAATRKQVWHDEDDETEVSLPRHRRDIHLLRTTDSQRNTINAKEYEKRLRETFIRTRGSGQSAPKWAAKERETSMKLSHDVEDSDESEAEEVEVALRQMTASTGAYIQKGDLLPKGVISVSKTIDITRGHRQNRFPLRALQFHPVQEVVMTGSENGTISLFEVGLPESEEHFMQDVHFKGFPITCAAFDHVGTNIIAGSKKRSYLFSYDLMDGKVCQLRPPCVMSNVNCGRFALSTDDKYIAVMSCNEVHVLSLRSMEYVQALTTPSFVTSVQFSPNSSNMLYAMTDGGEVFIWDIRRPEQQKKFSDEGAVHGTVVHISRNEQFIACGSNTGIVNLYEMGEVLKTNEPKPLACFDQLTTSADFVCFNGDSQVLAMSSSVKVIFTESLF</sequence>
<keyword evidence="4" id="KW-0677">Repeat</keyword>
<dbReference type="InterPro" id="IPR036322">
    <property type="entry name" value="WD40_repeat_dom_sf"/>
</dbReference>
<keyword evidence="5" id="KW-0539">Nucleus</keyword>
<dbReference type="InterPro" id="IPR015943">
    <property type="entry name" value="WD40/YVTN_repeat-like_dom_sf"/>
</dbReference>
<dbReference type="AlphaFoldDB" id="A0A183TZS9"/>
<dbReference type="WBParaSite" id="TCNE_0000174801-mRNA-1">
    <property type="protein sequence ID" value="TCNE_0000174801-mRNA-1"/>
    <property type="gene ID" value="TCNE_0000174801"/>
</dbReference>
<dbReference type="PANTHER" id="PTHR18359">
    <property type="entry name" value="WD-REPEAT PROTEIN-RELATED"/>
    <property type="match status" value="1"/>
</dbReference>
<comment type="similarity">
    <text evidence="6">Belongs to the WD repeat UTP18 family.</text>
</comment>